<keyword evidence="1" id="KW-0175">Coiled coil</keyword>
<feature type="region of interest" description="Disordered" evidence="2">
    <location>
        <begin position="354"/>
        <end position="423"/>
    </location>
</feature>
<organism evidence="4 5">
    <name type="scientific">Parascaris univalens</name>
    <name type="common">Nematode worm</name>
    <dbReference type="NCBI Taxonomy" id="6257"/>
    <lineage>
        <taxon>Eukaryota</taxon>
        <taxon>Metazoa</taxon>
        <taxon>Ecdysozoa</taxon>
        <taxon>Nematoda</taxon>
        <taxon>Chromadorea</taxon>
        <taxon>Rhabditida</taxon>
        <taxon>Spirurina</taxon>
        <taxon>Ascaridomorpha</taxon>
        <taxon>Ascaridoidea</taxon>
        <taxon>Ascarididae</taxon>
        <taxon>Parascaris</taxon>
    </lineage>
</organism>
<proteinExistence type="predicted"/>
<dbReference type="AlphaFoldDB" id="A0A915CD94"/>
<feature type="coiled-coil region" evidence="1">
    <location>
        <begin position="432"/>
        <end position="459"/>
    </location>
</feature>
<feature type="compositionally biased region" description="Polar residues" evidence="2">
    <location>
        <begin position="380"/>
        <end position="391"/>
    </location>
</feature>
<accession>A0A915CD94</accession>
<evidence type="ECO:0000256" key="1">
    <source>
        <dbReference type="SAM" id="Coils"/>
    </source>
</evidence>
<evidence type="ECO:0000259" key="3">
    <source>
        <dbReference type="Pfam" id="PF10650"/>
    </source>
</evidence>
<feature type="compositionally biased region" description="Basic residues" evidence="2">
    <location>
        <begin position="399"/>
        <end position="410"/>
    </location>
</feature>
<reference evidence="5" key="1">
    <citation type="submission" date="2022-11" db="UniProtKB">
        <authorList>
            <consortium name="WormBaseParasite"/>
        </authorList>
    </citation>
    <scope>IDENTIFICATION</scope>
</reference>
<evidence type="ECO:0000256" key="2">
    <source>
        <dbReference type="SAM" id="MobiDB-lite"/>
    </source>
</evidence>
<feature type="domain" description="Putative zinc-finger" evidence="3">
    <location>
        <begin position="827"/>
        <end position="845"/>
    </location>
</feature>
<protein>
    <submittedName>
        <fullName evidence="5">Pyruvate dehydrogenase phosphatase regulatory subunit</fullName>
    </submittedName>
</protein>
<feature type="compositionally biased region" description="Polar residues" evidence="2">
    <location>
        <begin position="354"/>
        <end position="364"/>
    </location>
</feature>
<feature type="compositionally biased region" description="Basic residues" evidence="2">
    <location>
        <begin position="370"/>
        <end position="379"/>
    </location>
</feature>
<evidence type="ECO:0000313" key="4">
    <source>
        <dbReference type="Proteomes" id="UP000887569"/>
    </source>
</evidence>
<name>A0A915CD94_PARUN</name>
<keyword evidence="4" id="KW-1185">Reference proteome</keyword>
<dbReference type="Proteomes" id="UP000887569">
    <property type="component" value="Unplaced"/>
</dbReference>
<dbReference type="Pfam" id="PF10650">
    <property type="entry name" value="zf-C3H1"/>
    <property type="match status" value="1"/>
</dbReference>
<evidence type="ECO:0000313" key="5">
    <source>
        <dbReference type="WBParaSite" id="PgR131_g011_t01"/>
    </source>
</evidence>
<dbReference type="WBParaSite" id="PgR131_g011_t01">
    <property type="protein sequence ID" value="PgR131_g011_t01"/>
    <property type="gene ID" value="PgR131_g011"/>
</dbReference>
<feature type="region of interest" description="Disordered" evidence="2">
    <location>
        <begin position="297"/>
        <end position="338"/>
    </location>
</feature>
<sequence>PQIPIICISNGCQMFRYERSPVLEDGEIRDEADEPYSPSDYDAEGIISHISTNSDAQLTSWTSLDEEREVDRIIAEMQGFVHDERANQCGGDDVVDDEESLRRAAIVSAQKRRRQLTQIAASMSEQGAFYKEQTSPTVAQGTSDATLEAVSAVHPRSARHGGSTKSTWVRLDSSRSNAKGGLRRSSMNRVEPLVVTVANDTRRDCGGHLALHGNIPEGELAWSNEYDEALHNIRLRFEQDVATAIEKDVEGGLGDNYEQVGMDIVDSDRDEPSVDDEAERLRAALLEQVMRKKHLEEGAETALNNREEGEVSGSTTPIHSPGVTQRAPPLQSRSVKCNSSAVVPSSSLEHNCNARSIRSVVTPSKDSRLGRKRSARQRRSNSSDNETTVLSDFSDAPPRKRSNIKRKTKSSGRGAAHRSADISCVPSREHNLEEWERLLEEEAEEKRLIENKMRHREAQRSMNANKRDRYIERAYRCCHEIGFLDSELMMLKGDLEKVKGRISFFEKECEKARRAESRRTAEKKSAERSRNKEICRRRMSGNSVAAVDVDDLRSSYINLAEKETKEVDSGAADLAELSTDKCYENPGETGVPTWSEPHNDERRLENMDAGSTESGKVAMKKGVCRTEELVSRTPSKESLDKREAEMILEPEQELQFTVNVAGGASENIEVQEERNEALRSSSDEDLENWCLLDSAEQGCSDADCLDKRCRRLLPSNPKPAAMQFLDDRGFCFEDFDEDAVSGTTHHSETSSSQREMMITSNNEAATVSEMGLCSGSTSSVSYDDGNFAELRDNLLLRFSGYRICPTFPYSLITHRSISNKLDPMRPLCYYELHGICKDKFCTMQHESEYLMTDEEVLCSVFAHCPDLCPSEKMFSEYASELLRKWPSKPVGQLVAELLNAVPESSRVIKACDMVSRCGPEPAFEDSDERMTLYNIWPTLKSSVLHNASVSATPHSYLT</sequence>
<dbReference type="InterPro" id="IPR019607">
    <property type="entry name" value="Putative_zinc-finger_domain"/>
</dbReference>